<dbReference type="OrthoDB" id="2596791at2759"/>
<reference evidence="3" key="3">
    <citation type="submission" date="2016-07" db="EMBL/GenBank/DDBJ databases">
        <title>Evolution of pathogenesis and genome organization in the Tremellales.</title>
        <authorList>
            <person name="Cuomo C."/>
            <person name="Litvintseva A."/>
            <person name="Heitman J."/>
            <person name="Chen Y."/>
            <person name="Sun S."/>
            <person name="Springer D."/>
            <person name="Dromer F."/>
            <person name="Young S."/>
            <person name="Zeng Q."/>
            <person name="Chapman S."/>
            <person name="Gujja S."/>
            <person name="Saif S."/>
            <person name="Birren B."/>
        </authorList>
    </citation>
    <scope>NUCLEOTIDE SEQUENCE</scope>
    <source>
        <strain evidence="3">CBS 10737</strain>
    </source>
</reference>
<dbReference type="EMBL" id="KV700116">
    <property type="protein sequence ID" value="OCF47385.1"/>
    <property type="molecule type" value="Genomic_DNA"/>
</dbReference>
<feature type="compositionally biased region" description="Low complexity" evidence="1">
    <location>
        <begin position="279"/>
        <end position="297"/>
    </location>
</feature>
<reference evidence="4" key="2">
    <citation type="submission" date="2013-07" db="EMBL/GenBank/DDBJ databases">
        <authorList>
            <consortium name="The Broad Institute Genome Sequencing Platform"/>
            <person name="Cuomo C."/>
            <person name="Litvintseva A."/>
            <person name="Chen Y."/>
            <person name="Heitman J."/>
            <person name="Sun S."/>
            <person name="Springer D."/>
            <person name="Dromer F."/>
            <person name="Young S.K."/>
            <person name="Zeng Q."/>
            <person name="Gargeya S."/>
            <person name="Fitzgerald M."/>
            <person name="Abouelleil A."/>
            <person name="Alvarado L."/>
            <person name="Berlin A.M."/>
            <person name="Chapman S.B."/>
            <person name="Dewar J."/>
            <person name="Goldberg J."/>
            <person name="Griggs A."/>
            <person name="Gujja S."/>
            <person name="Hansen M."/>
            <person name="Howarth C."/>
            <person name="Imamovic A."/>
            <person name="Larimer J."/>
            <person name="McCowan C."/>
            <person name="Murphy C."/>
            <person name="Pearson M."/>
            <person name="Priest M."/>
            <person name="Roberts A."/>
            <person name="Saif S."/>
            <person name="Shea T."/>
            <person name="Sykes S."/>
            <person name="Wortman J."/>
            <person name="Nusbaum C."/>
            <person name="Birren B."/>
        </authorList>
    </citation>
    <scope>NUCLEOTIDE SEQUENCE</scope>
    <source>
        <strain evidence="4">CBS 10737</strain>
    </source>
</reference>
<dbReference type="GeneID" id="30174650"/>
<reference evidence="3" key="1">
    <citation type="submission" date="2013-07" db="EMBL/GenBank/DDBJ databases">
        <title>The Genome Sequence of Cryptococcus pinus CBS10737.</title>
        <authorList>
            <consortium name="The Broad Institute Genome Sequencing Platform"/>
            <person name="Cuomo C."/>
            <person name="Litvintseva A."/>
            <person name="Chen Y."/>
            <person name="Heitman J."/>
            <person name="Sun S."/>
            <person name="Springer D."/>
            <person name="Dromer F."/>
            <person name="Young S.K."/>
            <person name="Zeng Q."/>
            <person name="Gargeya S."/>
            <person name="Fitzgerald M."/>
            <person name="Abouelleil A."/>
            <person name="Alvarado L."/>
            <person name="Berlin A.M."/>
            <person name="Chapman S.B."/>
            <person name="Dewar J."/>
            <person name="Goldberg J."/>
            <person name="Griggs A."/>
            <person name="Gujja S."/>
            <person name="Hansen M."/>
            <person name="Howarth C."/>
            <person name="Imamovic A."/>
            <person name="Larimer J."/>
            <person name="McCowan C."/>
            <person name="Murphy C."/>
            <person name="Pearson M."/>
            <person name="Priest M."/>
            <person name="Roberts A."/>
            <person name="Saif S."/>
            <person name="Shea T."/>
            <person name="Sykes S."/>
            <person name="Wortman J."/>
            <person name="Nusbaum C."/>
            <person name="Birren B."/>
        </authorList>
    </citation>
    <scope>NUCLEOTIDE SEQUENCE [LARGE SCALE GENOMIC DNA]</scope>
    <source>
        <strain evidence="3">CBS 10737</strain>
    </source>
</reference>
<keyword evidence="5" id="KW-1185">Reference proteome</keyword>
<feature type="region of interest" description="Disordered" evidence="1">
    <location>
        <begin position="279"/>
        <end position="310"/>
    </location>
</feature>
<evidence type="ECO:0000313" key="5">
    <source>
        <dbReference type="Proteomes" id="UP000094020"/>
    </source>
</evidence>
<evidence type="ECO:0000256" key="2">
    <source>
        <dbReference type="SAM" id="Phobius"/>
    </source>
</evidence>
<feature type="compositionally biased region" description="Acidic residues" evidence="1">
    <location>
        <begin position="145"/>
        <end position="155"/>
    </location>
</feature>
<name>A0A1B9HVT6_9TREE</name>
<dbReference type="EMBL" id="CP144520">
    <property type="protein sequence ID" value="WWC67832.1"/>
    <property type="molecule type" value="Genomic_DNA"/>
</dbReference>
<organism evidence="3">
    <name type="scientific">Kwoniella pini CBS 10737</name>
    <dbReference type="NCBI Taxonomy" id="1296096"/>
    <lineage>
        <taxon>Eukaryota</taxon>
        <taxon>Fungi</taxon>
        <taxon>Dikarya</taxon>
        <taxon>Basidiomycota</taxon>
        <taxon>Agaricomycotina</taxon>
        <taxon>Tremellomycetes</taxon>
        <taxon>Tremellales</taxon>
        <taxon>Cryptococcaceae</taxon>
        <taxon>Kwoniella</taxon>
    </lineage>
</organism>
<evidence type="ECO:0000313" key="4">
    <source>
        <dbReference type="EMBL" id="WWC67832.1"/>
    </source>
</evidence>
<feature type="region of interest" description="Disordered" evidence="1">
    <location>
        <begin position="1"/>
        <end position="88"/>
    </location>
</feature>
<proteinExistence type="predicted"/>
<dbReference type="KEGG" id="kpin:30174650"/>
<gene>
    <name evidence="3" type="ORF">I206_06281</name>
    <name evidence="4" type="ORF">I206_101749</name>
</gene>
<accession>A0A1B9HVT6</accession>
<keyword evidence="2" id="KW-0812">Transmembrane</keyword>
<feature type="region of interest" description="Disordered" evidence="1">
    <location>
        <begin position="141"/>
        <end position="262"/>
    </location>
</feature>
<keyword evidence="2" id="KW-1133">Transmembrane helix</keyword>
<reference evidence="4" key="4">
    <citation type="submission" date="2024-02" db="EMBL/GenBank/DDBJ databases">
        <title>Comparative genomics of Cryptococcus and Kwoniella reveals pathogenesis evolution and contrasting modes of karyotype evolution via chromosome fusion or intercentromeric recombination.</title>
        <authorList>
            <person name="Coelho M.A."/>
            <person name="David-Palma M."/>
            <person name="Shea T."/>
            <person name="Bowers K."/>
            <person name="McGinley-Smith S."/>
            <person name="Mohammad A.W."/>
            <person name="Gnirke A."/>
            <person name="Yurkov A.M."/>
            <person name="Nowrousian M."/>
            <person name="Sun S."/>
            <person name="Cuomo C.A."/>
            <person name="Heitman J."/>
        </authorList>
    </citation>
    <scope>NUCLEOTIDE SEQUENCE</scope>
    <source>
        <strain evidence="4">CBS 10737</strain>
    </source>
</reference>
<feature type="transmembrane region" description="Helical" evidence="2">
    <location>
        <begin position="410"/>
        <end position="430"/>
    </location>
</feature>
<keyword evidence="2" id="KW-0472">Membrane</keyword>
<evidence type="ECO:0000256" key="1">
    <source>
        <dbReference type="SAM" id="MobiDB-lite"/>
    </source>
</evidence>
<dbReference type="AlphaFoldDB" id="A0A1B9HVT6"/>
<evidence type="ECO:0000313" key="3">
    <source>
        <dbReference type="EMBL" id="OCF47385.1"/>
    </source>
</evidence>
<sequence length="444" mass="49324">MSRSHISNMYSISSLPSINQELSTPRSAPSPAYNNGACTPPPLQLRESSERPRDSGVQAIGAFFSTPYDSDLESDSEEIIPTPKSYTHTPIARTRSTRAISVNSNVKTTKGLKDALEAKIKSQTGELYHWDNIQGENQHHYATDEKDDDEEEEDKMENLELPKSPARRELISRQSDESGRVRPLTVVEFPEPTLQPNQGHGKGYPQPLNNLRPNTPIRSPSDDQSAYSSEYSNIPFRLNTSPLNSNRPQPRINTTSLTPPRVILLPPSTSPISPMLAAPPQSHFSPLSSPSSPFTSSYKENGHGKTDSINGSIRGYDIMVEKKALFREGQEELMSPFSTRREKPGRSGLNRKSQTKSTFLASGMDFWKRFNVHVKLDEAEKAQHTAGSKCTNESAWLSKAQERRGRIKKIIWVVLLIIIILAGGLTAYFLTRPSSPPKSIATSI</sequence>
<feature type="region of interest" description="Disordered" evidence="1">
    <location>
        <begin position="334"/>
        <end position="354"/>
    </location>
</feature>
<feature type="compositionally biased region" description="Polar residues" evidence="1">
    <location>
        <begin position="207"/>
        <end position="258"/>
    </location>
</feature>
<dbReference type="Proteomes" id="UP000094020">
    <property type="component" value="Chromosome 2"/>
</dbReference>
<protein>
    <submittedName>
        <fullName evidence="3">Uncharacterized protein</fullName>
    </submittedName>
</protein>
<feature type="compositionally biased region" description="Basic and acidic residues" evidence="1">
    <location>
        <begin position="156"/>
        <end position="180"/>
    </location>
</feature>
<dbReference type="RefSeq" id="XP_019008604.1">
    <property type="nucleotide sequence ID" value="XM_019157991.1"/>
</dbReference>
<feature type="compositionally biased region" description="Polar residues" evidence="1">
    <location>
        <begin position="1"/>
        <end position="37"/>
    </location>
</feature>